<keyword evidence="3" id="KW-0238">DNA-binding</keyword>
<dbReference type="FunFam" id="1.10.10.10:FF:000001">
    <property type="entry name" value="LysR family transcriptional regulator"/>
    <property type="match status" value="1"/>
</dbReference>
<gene>
    <name evidence="6" type="ORF">FC62_GL001050</name>
</gene>
<evidence type="ECO:0000313" key="6">
    <source>
        <dbReference type="EMBL" id="KRK37721.1"/>
    </source>
</evidence>
<accession>A0A0R1GVL9</accession>
<evidence type="ECO:0000259" key="5">
    <source>
        <dbReference type="PROSITE" id="PS50931"/>
    </source>
</evidence>
<sequence>MNLEQLKIFIHTAETLNFSRTAKDMHLSQSAVSQSVNSLENELGIKLFTRDTHRVVLTRPGQSFYGSSIKLLINFEDMLQTVKNLDTAEKTNLVLGMLGTPLDNTVMPWVIRDFNRLYPEIKISIRYFTHDELEHALANKVIDAAIQTADDVATNAYFHLFAEGKFAAIIANNEPLAIRTELSIRSLDYHNLIFLLESQCSPQQKELQQKIAELCSNSTIYYANNYLEELAMAKTALGICILPFIKLAGFPQKDELVSALPIRESSEIGYGVVTKGKAINPATTTFINWIEQNKLS</sequence>
<comment type="caution">
    <text evidence="6">The sequence shown here is derived from an EMBL/GenBank/DDBJ whole genome shotgun (WGS) entry which is preliminary data.</text>
</comment>
<dbReference type="PATRIC" id="fig|1423722.3.peg.1072"/>
<dbReference type="InterPro" id="IPR036390">
    <property type="entry name" value="WH_DNA-bd_sf"/>
</dbReference>
<dbReference type="GO" id="GO:0003700">
    <property type="term" value="F:DNA-binding transcription factor activity"/>
    <property type="evidence" value="ECO:0007669"/>
    <property type="project" value="InterPro"/>
</dbReference>
<dbReference type="Pfam" id="PF03466">
    <property type="entry name" value="LysR_substrate"/>
    <property type="match status" value="1"/>
</dbReference>
<feature type="domain" description="HTH lysR-type" evidence="5">
    <location>
        <begin position="1"/>
        <end position="58"/>
    </location>
</feature>
<proteinExistence type="inferred from homology"/>
<dbReference type="PRINTS" id="PR00039">
    <property type="entry name" value="HTHLYSR"/>
</dbReference>
<dbReference type="InterPro" id="IPR036388">
    <property type="entry name" value="WH-like_DNA-bd_sf"/>
</dbReference>
<dbReference type="Gene3D" id="3.40.190.290">
    <property type="match status" value="1"/>
</dbReference>
<dbReference type="InterPro" id="IPR005119">
    <property type="entry name" value="LysR_subst-bd"/>
</dbReference>
<dbReference type="AlphaFoldDB" id="A0A0R1GVL9"/>
<dbReference type="GO" id="GO:0005829">
    <property type="term" value="C:cytosol"/>
    <property type="evidence" value="ECO:0007669"/>
    <property type="project" value="TreeGrafter"/>
</dbReference>
<keyword evidence="7" id="KW-1185">Reference proteome</keyword>
<evidence type="ECO:0000256" key="4">
    <source>
        <dbReference type="ARBA" id="ARBA00023163"/>
    </source>
</evidence>
<dbReference type="Gene3D" id="1.10.10.10">
    <property type="entry name" value="Winged helix-like DNA-binding domain superfamily/Winged helix DNA-binding domain"/>
    <property type="match status" value="1"/>
</dbReference>
<keyword evidence="4" id="KW-0804">Transcription</keyword>
<dbReference type="GO" id="GO:0003677">
    <property type="term" value="F:DNA binding"/>
    <property type="evidence" value="ECO:0007669"/>
    <property type="project" value="UniProtKB-KW"/>
</dbReference>
<dbReference type="Proteomes" id="UP000050909">
    <property type="component" value="Unassembled WGS sequence"/>
</dbReference>
<evidence type="ECO:0000313" key="7">
    <source>
        <dbReference type="Proteomes" id="UP000050909"/>
    </source>
</evidence>
<dbReference type="SUPFAM" id="SSF46785">
    <property type="entry name" value="Winged helix' DNA-binding domain"/>
    <property type="match status" value="1"/>
</dbReference>
<reference evidence="6 7" key="1">
    <citation type="journal article" date="2015" name="Genome Announc.">
        <title>Expanding the biotechnology potential of lactobacilli through comparative genomics of 213 strains and associated genera.</title>
        <authorList>
            <person name="Sun Z."/>
            <person name="Harris H.M."/>
            <person name="McCann A."/>
            <person name="Guo C."/>
            <person name="Argimon S."/>
            <person name="Zhang W."/>
            <person name="Yang X."/>
            <person name="Jeffery I.B."/>
            <person name="Cooney J.C."/>
            <person name="Kagawa T.F."/>
            <person name="Liu W."/>
            <person name="Song Y."/>
            <person name="Salvetti E."/>
            <person name="Wrobel A."/>
            <person name="Rasinkangas P."/>
            <person name="Parkhill J."/>
            <person name="Rea M.C."/>
            <person name="O'Sullivan O."/>
            <person name="Ritari J."/>
            <person name="Douillard F.P."/>
            <person name="Paul Ross R."/>
            <person name="Yang R."/>
            <person name="Briner A.E."/>
            <person name="Felis G.E."/>
            <person name="de Vos W.M."/>
            <person name="Barrangou R."/>
            <person name="Klaenhammer T.R."/>
            <person name="Caufield P.W."/>
            <person name="Cui Y."/>
            <person name="Zhang H."/>
            <person name="O'Toole P.W."/>
        </authorList>
    </citation>
    <scope>NUCLEOTIDE SEQUENCE [LARGE SCALE GENOMIC DNA]</scope>
    <source>
        <strain evidence="6 7">DSM 20534</strain>
    </source>
</reference>
<dbReference type="EMBL" id="AZCV01000003">
    <property type="protein sequence ID" value="KRK37721.1"/>
    <property type="molecule type" value="Genomic_DNA"/>
</dbReference>
<evidence type="ECO:0000256" key="2">
    <source>
        <dbReference type="ARBA" id="ARBA00023015"/>
    </source>
</evidence>
<dbReference type="SUPFAM" id="SSF53850">
    <property type="entry name" value="Periplasmic binding protein-like II"/>
    <property type="match status" value="1"/>
</dbReference>
<comment type="similarity">
    <text evidence="1">Belongs to the LysR transcriptional regulatory family.</text>
</comment>
<dbReference type="InterPro" id="IPR000847">
    <property type="entry name" value="LysR_HTH_N"/>
</dbReference>
<dbReference type="InterPro" id="IPR050950">
    <property type="entry name" value="HTH-type_LysR_regulators"/>
</dbReference>
<dbReference type="Pfam" id="PF00126">
    <property type="entry name" value="HTH_1"/>
    <property type="match status" value="1"/>
</dbReference>
<organism evidence="6 7">
    <name type="scientific">Amylolactobacillus amylotrophicus DSM 20534</name>
    <dbReference type="NCBI Taxonomy" id="1423722"/>
    <lineage>
        <taxon>Bacteria</taxon>
        <taxon>Bacillati</taxon>
        <taxon>Bacillota</taxon>
        <taxon>Bacilli</taxon>
        <taxon>Lactobacillales</taxon>
        <taxon>Lactobacillaceae</taxon>
        <taxon>Amylolactobacillus</taxon>
    </lineage>
</organism>
<protein>
    <submittedName>
        <fullName evidence="6">LysR substrate binding domain protein</fullName>
    </submittedName>
</protein>
<name>A0A0R1GVL9_9LACO</name>
<evidence type="ECO:0000256" key="3">
    <source>
        <dbReference type="ARBA" id="ARBA00023125"/>
    </source>
</evidence>
<dbReference type="RefSeq" id="WP_056947171.1">
    <property type="nucleotide sequence ID" value="NZ_AZCV01000003.1"/>
</dbReference>
<dbReference type="PROSITE" id="PS50931">
    <property type="entry name" value="HTH_LYSR"/>
    <property type="match status" value="1"/>
</dbReference>
<dbReference type="PANTHER" id="PTHR30419">
    <property type="entry name" value="HTH-TYPE TRANSCRIPTIONAL REGULATOR YBHD"/>
    <property type="match status" value="1"/>
</dbReference>
<dbReference type="PANTHER" id="PTHR30419:SF28">
    <property type="entry name" value="HTH-TYPE TRANSCRIPTIONAL REGULATOR BSDA"/>
    <property type="match status" value="1"/>
</dbReference>
<dbReference type="CDD" id="cd05466">
    <property type="entry name" value="PBP2_LTTR_substrate"/>
    <property type="match status" value="1"/>
</dbReference>
<keyword evidence="2" id="KW-0805">Transcription regulation</keyword>
<evidence type="ECO:0000256" key="1">
    <source>
        <dbReference type="ARBA" id="ARBA00009437"/>
    </source>
</evidence>